<dbReference type="InterPro" id="IPR011344">
    <property type="entry name" value="ssDNA-bd"/>
</dbReference>
<proteinExistence type="predicted"/>
<accession>A0A4R9GWU8</accession>
<dbReference type="NCBIfam" id="TIGR00621">
    <property type="entry name" value="ssb"/>
    <property type="match status" value="1"/>
</dbReference>
<protein>
    <recommendedName>
        <fullName evidence="2 3">Single-stranded DNA-binding protein</fullName>
    </recommendedName>
</protein>
<evidence type="ECO:0000256" key="2">
    <source>
        <dbReference type="PIRNR" id="PIRNR002070"/>
    </source>
</evidence>
<dbReference type="SUPFAM" id="SSF50249">
    <property type="entry name" value="Nucleic acid-binding proteins"/>
    <property type="match status" value="1"/>
</dbReference>
<dbReference type="PANTHER" id="PTHR10302:SF27">
    <property type="entry name" value="SINGLE-STRANDED DNA-BINDING PROTEIN"/>
    <property type="match status" value="1"/>
</dbReference>
<sequence length="108" mass="12074">MNFSLVFVDGNLTADPTGKQVMGKQVTSFNIAVNYAENKVSYFEVEAWDKVGESCLNHLEKGSRVTIVGDLRQDRWKDGEGRNQSKIKIVAQKVRFDSKKESNQGGGF</sequence>
<dbReference type="Gene3D" id="2.40.50.140">
    <property type="entry name" value="Nucleic acid-binding proteins"/>
    <property type="match status" value="1"/>
</dbReference>
<reference evidence="4" key="1">
    <citation type="journal article" date="2019" name="PLoS Negl. Trop. Dis.">
        <title>Revisiting the worldwide diversity of Leptospira species in the environment.</title>
        <authorList>
            <person name="Vincent A.T."/>
            <person name="Schiettekatte O."/>
            <person name="Bourhy P."/>
            <person name="Veyrier F.J."/>
            <person name="Picardeau M."/>
        </authorList>
    </citation>
    <scope>NUCLEOTIDE SEQUENCE [LARGE SCALE GENOMIC DNA]</scope>
    <source>
        <strain evidence="4">201800301</strain>
    </source>
</reference>
<evidence type="ECO:0000313" key="4">
    <source>
        <dbReference type="EMBL" id="TGK36249.1"/>
    </source>
</evidence>
<dbReference type="InterPro" id="IPR012340">
    <property type="entry name" value="NA-bd_OB-fold"/>
</dbReference>
<evidence type="ECO:0000256" key="1">
    <source>
        <dbReference type="ARBA" id="ARBA00023125"/>
    </source>
</evidence>
<keyword evidence="5" id="KW-1185">Reference proteome</keyword>
<dbReference type="Pfam" id="PF00436">
    <property type="entry name" value="SSB"/>
    <property type="match status" value="1"/>
</dbReference>
<dbReference type="GO" id="GO:0003697">
    <property type="term" value="F:single-stranded DNA binding"/>
    <property type="evidence" value="ECO:0007669"/>
    <property type="project" value="InterPro"/>
</dbReference>
<organism evidence="4 5">
    <name type="scientific">Leptospira andrefontaineae</name>
    <dbReference type="NCBI Taxonomy" id="2484976"/>
    <lineage>
        <taxon>Bacteria</taxon>
        <taxon>Pseudomonadati</taxon>
        <taxon>Spirochaetota</taxon>
        <taxon>Spirochaetia</taxon>
        <taxon>Leptospirales</taxon>
        <taxon>Leptospiraceae</taxon>
        <taxon>Leptospira</taxon>
    </lineage>
</organism>
<dbReference type="Proteomes" id="UP000298097">
    <property type="component" value="Unassembled WGS sequence"/>
</dbReference>
<dbReference type="AlphaFoldDB" id="A0A4R9GWU8"/>
<evidence type="ECO:0000256" key="3">
    <source>
        <dbReference type="RuleBase" id="RU000524"/>
    </source>
</evidence>
<dbReference type="CDD" id="cd04496">
    <property type="entry name" value="SSB_OBF"/>
    <property type="match status" value="1"/>
</dbReference>
<comment type="caution">
    <text evidence="4">The sequence shown here is derived from an EMBL/GenBank/DDBJ whole genome shotgun (WGS) entry which is preliminary data.</text>
</comment>
<dbReference type="GO" id="GO:0006260">
    <property type="term" value="P:DNA replication"/>
    <property type="evidence" value="ECO:0007669"/>
    <property type="project" value="InterPro"/>
</dbReference>
<dbReference type="RefSeq" id="WP_135775986.1">
    <property type="nucleotide sequence ID" value="NZ_RQEY01000024.1"/>
</dbReference>
<dbReference type="PANTHER" id="PTHR10302">
    <property type="entry name" value="SINGLE-STRANDED DNA-BINDING PROTEIN"/>
    <property type="match status" value="1"/>
</dbReference>
<dbReference type="OrthoDB" id="9809878at2"/>
<keyword evidence="1 2" id="KW-0238">DNA-binding</keyword>
<gene>
    <name evidence="4" type="ORF">EHO65_18270</name>
</gene>
<dbReference type="PIRSF" id="PIRSF002070">
    <property type="entry name" value="SSB"/>
    <property type="match status" value="1"/>
</dbReference>
<dbReference type="GO" id="GO:0009295">
    <property type="term" value="C:nucleoid"/>
    <property type="evidence" value="ECO:0007669"/>
    <property type="project" value="TreeGrafter"/>
</dbReference>
<dbReference type="EMBL" id="RQEY01000024">
    <property type="protein sequence ID" value="TGK36249.1"/>
    <property type="molecule type" value="Genomic_DNA"/>
</dbReference>
<dbReference type="PROSITE" id="PS50935">
    <property type="entry name" value="SSB"/>
    <property type="match status" value="1"/>
</dbReference>
<dbReference type="InterPro" id="IPR000424">
    <property type="entry name" value="Primosome_PriB/ssb"/>
</dbReference>
<name>A0A4R9GWU8_9LEPT</name>
<evidence type="ECO:0000313" key="5">
    <source>
        <dbReference type="Proteomes" id="UP000298097"/>
    </source>
</evidence>